<proteinExistence type="predicted"/>
<keyword evidence="3" id="KW-1185">Reference proteome</keyword>
<sequence length="662" mass="69677">MRTRGPDVLSELSDIDAANVARCARVLLRHPLLRPGGPDGDLLPLVYRYRVPLQELFAAVLGYRLVVQRRFARLHKAGPGAGSHRGEPGMTPRAYAYLCLVMAALTGVGRQVLLSRLVADVRAAGSEAGMVVTDDLADRRALTAALRHLIALGVITETDGTVAGAEALITIDTDLLGQLLVGRPAEAGSADELIEQAAAAGTPDHAVRRRLVEDPVTLHADLAGEHRDWLLRGQRRESVLLERCFGLVTEIRAEGVAVTDPEEYLTDVVFPGTGTVARIALLALPELLDSGDRRPDGRVPVTRVRLRVVCDRLVDDFPSAWSRQATEDMPALVSAVADLLTRLGLADPDGDGWLLSPAAHRWLPRPDDTPGRVPDPAPAPPSPAGPCSTAMSKERRDGLRAVATAPRRDRQHLAVPGAGVRLLRRARGVPRHQRLGQVPDAGAAAAAVPRRRPAVPGLEGRGDGVHPPPDARRLRRRAEPHRVRVDRAAPGARGGRGVPDLRDRGEGVGDVAGGQRLVAVHHAVAGGGALPARVGGPGAAGARGAARRAGRGPDLRRGRVPGAGGRGGLRRARRALRRPAAPAADAAQPGHRVEGAGRAAGADPVRRAAAAGGGRGGAARDVVRGPGVDPGEHRPPVRGRHGDERVPHRLLGLRAGRAARRG</sequence>
<comment type="caution">
    <text evidence="2">The sequence shown here is derived from an EMBL/GenBank/DDBJ whole genome shotgun (WGS) entry which is preliminary data.</text>
</comment>
<feature type="region of interest" description="Disordered" evidence="1">
    <location>
        <begin position="534"/>
        <end position="662"/>
    </location>
</feature>
<accession>A0ABW2TJ48</accession>
<dbReference type="Proteomes" id="UP001596512">
    <property type="component" value="Unassembled WGS sequence"/>
</dbReference>
<evidence type="ECO:0000256" key="1">
    <source>
        <dbReference type="SAM" id="MobiDB-lite"/>
    </source>
</evidence>
<feature type="compositionally biased region" description="Pro residues" evidence="1">
    <location>
        <begin position="373"/>
        <end position="384"/>
    </location>
</feature>
<gene>
    <name evidence="2" type="ORF">ACFQV2_05495</name>
</gene>
<organism evidence="2 3">
    <name type="scientific">Actinokineospora soli</name>
    <dbReference type="NCBI Taxonomy" id="1048753"/>
    <lineage>
        <taxon>Bacteria</taxon>
        <taxon>Bacillati</taxon>
        <taxon>Actinomycetota</taxon>
        <taxon>Actinomycetes</taxon>
        <taxon>Pseudonocardiales</taxon>
        <taxon>Pseudonocardiaceae</taxon>
        <taxon>Actinokineospora</taxon>
    </lineage>
</organism>
<evidence type="ECO:0000313" key="2">
    <source>
        <dbReference type="EMBL" id="MFC7613154.1"/>
    </source>
</evidence>
<evidence type="ECO:0000313" key="3">
    <source>
        <dbReference type="Proteomes" id="UP001596512"/>
    </source>
</evidence>
<feature type="compositionally biased region" description="Basic and acidic residues" evidence="1">
    <location>
        <begin position="630"/>
        <end position="647"/>
    </location>
</feature>
<dbReference type="InterPro" id="IPR013494">
    <property type="entry name" value="CHP02678"/>
</dbReference>
<dbReference type="EMBL" id="JBHTEY010000004">
    <property type="protein sequence ID" value="MFC7613154.1"/>
    <property type="molecule type" value="Genomic_DNA"/>
</dbReference>
<protein>
    <submittedName>
        <fullName evidence="2">TIGR02678 family protein</fullName>
    </submittedName>
</protein>
<feature type="region of interest" description="Disordered" evidence="1">
    <location>
        <begin position="440"/>
        <end position="472"/>
    </location>
</feature>
<feature type="region of interest" description="Disordered" evidence="1">
    <location>
        <begin position="364"/>
        <end position="408"/>
    </location>
</feature>
<feature type="compositionally biased region" description="Low complexity" evidence="1">
    <location>
        <begin position="578"/>
        <end position="587"/>
    </location>
</feature>
<feature type="compositionally biased region" description="Basic and acidic residues" evidence="1">
    <location>
        <begin position="460"/>
        <end position="472"/>
    </location>
</feature>
<feature type="compositionally biased region" description="Basic residues" evidence="1">
    <location>
        <begin position="568"/>
        <end position="577"/>
    </location>
</feature>
<dbReference type="Pfam" id="PF09661">
    <property type="entry name" value="DUF2398"/>
    <property type="match status" value="1"/>
</dbReference>
<reference evidence="3" key="1">
    <citation type="journal article" date="2019" name="Int. J. Syst. Evol. Microbiol.">
        <title>The Global Catalogue of Microorganisms (GCM) 10K type strain sequencing project: providing services to taxonomists for standard genome sequencing and annotation.</title>
        <authorList>
            <consortium name="The Broad Institute Genomics Platform"/>
            <consortium name="The Broad Institute Genome Sequencing Center for Infectious Disease"/>
            <person name="Wu L."/>
            <person name="Ma J."/>
        </authorList>
    </citation>
    <scope>NUCLEOTIDE SEQUENCE [LARGE SCALE GENOMIC DNA]</scope>
    <source>
        <strain evidence="3">JCM 17695</strain>
    </source>
</reference>
<name>A0ABW2TJ48_9PSEU</name>
<feature type="compositionally biased region" description="Low complexity" evidence="1">
    <location>
        <begin position="596"/>
        <end position="610"/>
    </location>
</feature>